<organism evidence="1 2">
    <name type="scientific">Cedecea davisae</name>
    <dbReference type="NCBI Taxonomy" id="158484"/>
    <lineage>
        <taxon>Bacteria</taxon>
        <taxon>Pseudomonadati</taxon>
        <taxon>Pseudomonadota</taxon>
        <taxon>Gammaproteobacteria</taxon>
        <taxon>Enterobacterales</taxon>
        <taxon>Enterobacteriaceae</taxon>
        <taxon>Cedecea</taxon>
    </lineage>
</organism>
<protein>
    <recommendedName>
        <fullName evidence="3">HTH marR-type domain-containing protein</fullName>
    </recommendedName>
</protein>
<accession>A0ABS6DJ91</accession>
<dbReference type="Proteomes" id="UP000686327">
    <property type="component" value="Unassembled WGS sequence"/>
</dbReference>
<gene>
    <name evidence="1" type="ORF">KC222_14845</name>
</gene>
<evidence type="ECO:0008006" key="3">
    <source>
        <dbReference type="Google" id="ProtNLM"/>
    </source>
</evidence>
<sequence>MKTLIMDRVVALLAEQPGLRIRDVVAEMPDVDRSTISSTLHRLSMRGVIVRRTGTNGRFRYSVATGQIIPLIPASTTVHPEDVEPPLPLPVMPMITQSEWERRYAAAVELEKKGLYRRCERSLLELLDVTAEVKLREQIIRHKNQIYSGGCL</sequence>
<comment type="caution">
    <text evidence="1">The sequence shown here is derived from an EMBL/GenBank/DDBJ whole genome shotgun (WGS) entry which is preliminary data.</text>
</comment>
<evidence type="ECO:0000313" key="2">
    <source>
        <dbReference type="Proteomes" id="UP000686327"/>
    </source>
</evidence>
<proteinExistence type="predicted"/>
<evidence type="ECO:0000313" key="1">
    <source>
        <dbReference type="EMBL" id="MBU4683289.1"/>
    </source>
</evidence>
<keyword evidence="2" id="KW-1185">Reference proteome</keyword>
<name>A0ABS6DJ91_9ENTR</name>
<reference evidence="2" key="2">
    <citation type="submission" date="2023-07" db="EMBL/GenBank/DDBJ databases">
        <title>Cedecea davisae an AmpC producer and its therapeutic implications.</title>
        <authorList>
            <person name="Notter J."/>
        </authorList>
    </citation>
    <scope>NUCLEOTIDE SEQUENCE [LARGE SCALE GENOMIC DNA]</scope>
    <source>
        <strain evidence="2">1</strain>
    </source>
</reference>
<reference evidence="1 2" key="1">
    <citation type="submission" date="2021-04" db="EMBL/GenBank/DDBJ databases">
        <authorList>
            <person name="Seiffert S.N."/>
        </authorList>
    </citation>
    <scope>NUCLEOTIDE SEQUENCE [LARGE SCALE GENOMIC DNA]</scope>
    <source>
        <strain evidence="1 2">1</strain>
    </source>
</reference>
<dbReference type="EMBL" id="JAGRYU010000025">
    <property type="protein sequence ID" value="MBU4683289.1"/>
    <property type="molecule type" value="Genomic_DNA"/>
</dbReference>
<dbReference type="RefSeq" id="WP_216376321.1">
    <property type="nucleotide sequence ID" value="NZ_JAGRYT010000014.1"/>
</dbReference>